<dbReference type="GO" id="GO:0003700">
    <property type="term" value="F:DNA-binding transcription factor activity"/>
    <property type="evidence" value="ECO:0007669"/>
    <property type="project" value="InterPro"/>
</dbReference>
<name>A0A162XD81_9FLAO</name>
<dbReference type="Gene3D" id="1.10.10.60">
    <property type="entry name" value="Homeodomain-like"/>
    <property type="match status" value="1"/>
</dbReference>
<keyword evidence="1" id="KW-0805">Transcription regulation</keyword>
<dbReference type="InterPro" id="IPR018060">
    <property type="entry name" value="HTH_AraC"/>
</dbReference>
<evidence type="ECO:0000313" key="6">
    <source>
        <dbReference type="Proteomes" id="UP000076715"/>
    </source>
</evidence>
<reference evidence="5 6" key="1">
    <citation type="submission" date="2016-01" db="EMBL/GenBank/DDBJ databases">
        <title>The draft genome sequence of Aquimarina sp. RZW4-3-2.</title>
        <authorList>
            <person name="Wang Y."/>
        </authorList>
    </citation>
    <scope>NUCLEOTIDE SEQUENCE [LARGE SCALE GENOMIC DNA]</scope>
    <source>
        <strain evidence="5 6">RZW4-3-2</strain>
    </source>
</reference>
<sequence>MKFTGHTQEYIYLNTITSQNCSVLQESIESSLTILWFQSNKNIISIDGKEEVFTQNQIVFLTEFHKVIPKKIGTIRVLRFNRPFYCVLDHDSEVGCKGILFFGAAQLPVIQIPEAELTKFNTLWEMFMIEIQSDDKLQIDMLQIMLKRYLILCARLYKAQKKYPEKEQEINILREYNFLVEQHFKDKHSVAQYAELLHKSPKTLSNIFSRFDSKTPLQYIQERIMLEARRLLHYTEKPIKEISYDLGYDDIQAFSRFFKKQEGISPSEFKKLLNNKDVLENS</sequence>
<keyword evidence="2" id="KW-0238">DNA-binding</keyword>
<dbReference type="EMBL" id="LQRT01000046">
    <property type="protein sequence ID" value="KZS38563.1"/>
    <property type="molecule type" value="Genomic_DNA"/>
</dbReference>
<dbReference type="PANTHER" id="PTHR43280">
    <property type="entry name" value="ARAC-FAMILY TRANSCRIPTIONAL REGULATOR"/>
    <property type="match status" value="1"/>
</dbReference>
<dbReference type="PRINTS" id="PR00032">
    <property type="entry name" value="HTHARAC"/>
</dbReference>
<gene>
    <name evidence="5" type="ORF">AWE51_13255</name>
</gene>
<keyword evidence="6" id="KW-1185">Reference proteome</keyword>
<comment type="caution">
    <text evidence="5">The sequence shown here is derived from an EMBL/GenBank/DDBJ whole genome shotgun (WGS) entry which is preliminary data.</text>
</comment>
<evidence type="ECO:0000313" key="5">
    <source>
        <dbReference type="EMBL" id="KZS38563.1"/>
    </source>
</evidence>
<dbReference type="OrthoDB" id="2666928at2"/>
<feature type="domain" description="HTH araC/xylS-type" evidence="4">
    <location>
        <begin position="174"/>
        <end position="272"/>
    </location>
</feature>
<dbReference type="GO" id="GO:0043565">
    <property type="term" value="F:sequence-specific DNA binding"/>
    <property type="evidence" value="ECO:0007669"/>
    <property type="project" value="InterPro"/>
</dbReference>
<evidence type="ECO:0000259" key="4">
    <source>
        <dbReference type="PROSITE" id="PS01124"/>
    </source>
</evidence>
<dbReference type="InterPro" id="IPR020449">
    <property type="entry name" value="Tscrpt_reg_AraC-type_HTH"/>
</dbReference>
<organism evidence="5 6">
    <name type="scientific">Aquimarina aggregata</name>
    <dbReference type="NCBI Taxonomy" id="1642818"/>
    <lineage>
        <taxon>Bacteria</taxon>
        <taxon>Pseudomonadati</taxon>
        <taxon>Bacteroidota</taxon>
        <taxon>Flavobacteriia</taxon>
        <taxon>Flavobacteriales</taxon>
        <taxon>Flavobacteriaceae</taxon>
        <taxon>Aquimarina</taxon>
    </lineage>
</organism>
<dbReference type="SUPFAM" id="SSF46689">
    <property type="entry name" value="Homeodomain-like"/>
    <property type="match status" value="1"/>
</dbReference>
<protein>
    <submittedName>
        <fullName evidence="5">AraC family transcriptional regulator</fullName>
    </submittedName>
</protein>
<dbReference type="RefSeq" id="WP_066317934.1">
    <property type="nucleotide sequence ID" value="NZ_CANLSS010000004.1"/>
</dbReference>
<keyword evidence="3" id="KW-0804">Transcription</keyword>
<dbReference type="STRING" id="1642818.AWE51_13255"/>
<dbReference type="AlphaFoldDB" id="A0A162XD81"/>
<dbReference type="Pfam" id="PF12833">
    <property type="entry name" value="HTH_18"/>
    <property type="match status" value="1"/>
</dbReference>
<dbReference type="InterPro" id="IPR009057">
    <property type="entry name" value="Homeodomain-like_sf"/>
</dbReference>
<dbReference type="PANTHER" id="PTHR43280:SF32">
    <property type="entry name" value="TRANSCRIPTIONAL REGULATORY PROTEIN"/>
    <property type="match status" value="1"/>
</dbReference>
<dbReference type="Proteomes" id="UP000076715">
    <property type="component" value="Unassembled WGS sequence"/>
</dbReference>
<dbReference type="PROSITE" id="PS01124">
    <property type="entry name" value="HTH_ARAC_FAMILY_2"/>
    <property type="match status" value="1"/>
</dbReference>
<evidence type="ECO:0000256" key="3">
    <source>
        <dbReference type="ARBA" id="ARBA00023163"/>
    </source>
</evidence>
<dbReference type="SMART" id="SM00342">
    <property type="entry name" value="HTH_ARAC"/>
    <property type="match status" value="1"/>
</dbReference>
<proteinExistence type="predicted"/>
<evidence type="ECO:0000256" key="2">
    <source>
        <dbReference type="ARBA" id="ARBA00023125"/>
    </source>
</evidence>
<evidence type="ECO:0000256" key="1">
    <source>
        <dbReference type="ARBA" id="ARBA00023015"/>
    </source>
</evidence>
<accession>A0A162XD81</accession>